<protein>
    <recommendedName>
        <fullName evidence="2">Helix-turn-helix type 11 domain-containing protein</fullName>
    </recommendedName>
</protein>
<dbReference type="SUPFAM" id="SSF46785">
    <property type="entry name" value="Winged helix' DNA-binding domain"/>
    <property type="match status" value="1"/>
</dbReference>
<sequence>MDLRFFRSKYNQVIYILKYIYDKKEFLASELKNKFKLSNTTLYRYLDNWWKEGLITRKEVNGDKKKGAQYIYHITLKLSLFFIEFRNEVLNILLTTYSGIVTSK</sequence>
<dbReference type="AlphaFoldDB" id="A0A0F9N8K7"/>
<dbReference type="Gene3D" id="1.10.10.10">
    <property type="entry name" value="Winged helix-like DNA-binding domain superfamily/Winged helix DNA-binding domain"/>
    <property type="match status" value="1"/>
</dbReference>
<reference evidence="1" key="1">
    <citation type="journal article" date="2015" name="Nature">
        <title>Complex archaea that bridge the gap between prokaryotes and eukaryotes.</title>
        <authorList>
            <person name="Spang A."/>
            <person name="Saw J.H."/>
            <person name="Jorgensen S.L."/>
            <person name="Zaremba-Niedzwiedzka K."/>
            <person name="Martijn J."/>
            <person name="Lind A.E."/>
            <person name="van Eijk R."/>
            <person name="Schleper C."/>
            <person name="Guy L."/>
            <person name="Ettema T.J."/>
        </authorList>
    </citation>
    <scope>NUCLEOTIDE SEQUENCE</scope>
</reference>
<organism evidence="1">
    <name type="scientific">marine sediment metagenome</name>
    <dbReference type="NCBI Taxonomy" id="412755"/>
    <lineage>
        <taxon>unclassified sequences</taxon>
        <taxon>metagenomes</taxon>
        <taxon>ecological metagenomes</taxon>
    </lineage>
</organism>
<comment type="caution">
    <text evidence="1">The sequence shown here is derived from an EMBL/GenBank/DDBJ whole genome shotgun (WGS) entry which is preliminary data.</text>
</comment>
<accession>A0A0F9N8K7</accession>
<evidence type="ECO:0008006" key="2">
    <source>
        <dbReference type="Google" id="ProtNLM"/>
    </source>
</evidence>
<evidence type="ECO:0000313" key="1">
    <source>
        <dbReference type="EMBL" id="KKN08212.1"/>
    </source>
</evidence>
<name>A0A0F9N8K7_9ZZZZ</name>
<gene>
    <name evidence="1" type="ORF">LCGC14_1058850</name>
</gene>
<dbReference type="EMBL" id="LAZR01004480">
    <property type="protein sequence ID" value="KKN08212.1"/>
    <property type="molecule type" value="Genomic_DNA"/>
</dbReference>
<dbReference type="InterPro" id="IPR036388">
    <property type="entry name" value="WH-like_DNA-bd_sf"/>
</dbReference>
<proteinExistence type="predicted"/>
<dbReference type="InterPro" id="IPR036390">
    <property type="entry name" value="WH_DNA-bd_sf"/>
</dbReference>